<dbReference type="EMBL" id="BSNL01000001">
    <property type="protein sequence ID" value="GLQ28445.1"/>
    <property type="molecule type" value="Genomic_DNA"/>
</dbReference>
<evidence type="ECO:0000313" key="7">
    <source>
        <dbReference type="EMBL" id="GLQ28445.1"/>
    </source>
</evidence>
<dbReference type="InterPro" id="IPR050418">
    <property type="entry name" value="D-iso_2-hydroxyacid_DH_PdxB"/>
</dbReference>
<comment type="caution">
    <text evidence="7">The sequence shown here is derived from an EMBL/GenBank/DDBJ whole genome shotgun (WGS) entry which is preliminary data.</text>
</comment>
<evidence type="ECO:0000256" key="1">
    <source>
        <dbReference type="ARBA" id="ARBA00005854"/>
    </source>
</evidence>
<keyword evidence="3" id="KW-0520">NAD</keyword>
<sequence>MTKIVFLDRETIGPGVILNRPQTDHEWVEYQATAEAQVLERAKDADVIITNKVPIGETTLAGLPNLKMIAIAATGYDVVDVAACSNRGIIVSNVRGYAINTVPEHAFALIFALQRNIVGYRQDVIDGAWQKSGQFCFFTHPIRDLSGARLGILGEGVIGQSVARIGRALGMDVVFASHKGVEGLGPLYTPWDEVMETSDVLTLHAPLMPATRNMISTPEFEAMKRKPIIINTSRGGLVDEAAMVDALDRGLISGIGFDVLTSEPPQPDNPILQILDRPNVIVTPHVAWASTEARQTLWDQVAHHIDNFLTGQPSNVVG</sequence>
<dbReference type="PANTHER" id="PTHR43761">
    <property type="entry name" value="D-ISOMER SPECIFIC 2-HYDROXYACID DEHYDROGENASE FAMILY PROTEIN (AFU_ORTHOLOGUE AFUA_1G13630)"/>
    <property type="match status" value="1"/>
</dbReference>
<dbReference type="Pfam" id="PF00389">
    <property type="entry name" value="2-Hacid_dh"/>
    <property type="match status" value="1"/>
</dbReference>
<evidence type="ECO:0000256" key="4">
    <source>
        <dbReference type="RuleBase" id="RU003719"/>
    </source>
</evidence>
<comment type="similarity">
    <text evidence="1 4">Belongs to the D-isomer specific 2-hydroxyacid dehydrogenase family.</text>
</comment>
<evidence type="ECO:0000256" key="3">
    <source>
        <dbReference type="ARBA" id="ARBA00023027"/>
    </source>
</evidence>
<gene>
    <name evidence="7" type="ORF">GCM10007927_32480</name>
</gene>
<dbReference type="PROSITE" id="PS00671">
    <property type="entry name" value="D_2_HYDROXYACID_DH_3"/>
    <property type="match status" value="1"/>
</dbReference>
<dbReference type="SUPFAM" id="SSF52283">
    <property type="entry name" value="Formate/glycerate dehydrogenase catalytic domain-like"/>
    <property type="match status" value="1"/>
</dbReference>
<keyword evidence="8" id="KW-1185">Reference proteome</keyword>
<dbReference type="SUPFAM" id="SSF51735">
    <property type="entry name" value="NAD(P)-binding Rossmann-fold domains"/>
    <property type="match status" value="1"/>
</dbReference>
<organism evidence="7 8">
    <name type="scientific">Sulfitobacter pacificus</name>
    <dbReference type="NCBI Taxonomy" id="1499314"/>
    <lineage>
        <taxon>Bacteria</taxon>
        <taxon>Pseudomonadati</taxon>
        <taxon>Pseudomonadota</taxon>
        <taxon>Alphaproteobacteria</taxon>
        <taxon>Rhodobacterales</taxon>
        <taxon>Roseobacteraceae</taxon>
        <taxon>Sulfitobacter</taxon>
    </lineage>
</organism>
<dbReference type="InterPro" id="IPR006140">
    <property type="entry name" value="D-isomer_DH_NAD-bd"/>
</dbReference>
<dbReference type="InterPro" id="IPR036291">
    <property type="entry name" value="NAD(P)-bd_dom_sf"/>
</dbReference>
<feature type="domain" description="D-isomer specific 2-hydroxyacid dehydrogenase catalytic" evidence="5">
    <location>
        <begin position="28"/>
        <end position="316"/>
    </location>
</feature>
<dbReference type="PANTHER" id="PTHR43761:SF1">
    <property type="entry name" value="D-ISOMER SPECIFIC 2-HYDROXYACID DEHYDROGENASE CATALYTIC DOMAIN-CONTAINING PROTEIN-RELATED"/>
    <property type="match status" value="1"/>
</dbReference>
<accession>A0ABQ5VMV4</accession>
<protein>
    <submittedName>
        <fullName evidence="7">Glycerate dehydrogenase</fullName>
    </submittedName>
</protein>
<reference evidence="7" key="1">
    <citation type="journal article" date="2014" name="Int. J. Syst. Evol. Microbiol.">
        <title>Complete genome of a new Firmicutes species belonging to the dominant human colonic microbiota ('Ruminococcus bicirculans') reveals two chromosomes and a selective capacity to utilize plant glucans.</title>
        <authorList>
            <consortium name="NISC Comparative Sequencing Program"/>
            <person name="Wegmann U."/>
            <person name="Louis P."/>
            <person name="Goesmann A."/>
            <person name="Henrissat B."/>
            <person name="Duncan S.H."/>
            <person name="Flint H.J."/>
        </authorList>
    </citation>
    <scope>NUCLEOTIDE SEQUENCE</scope>
    <source>
        <strain evidence="7">NBRC 109915</strain>
    </source>
</reference>
<feature type="domain" description="D-isomer specific 2-hydroxyacid dehydrogenase NAD-binding" evidence="6">
    <location>
        <begin position="107"/>
        <end position="287"/>
    </location>
</feature>
<dbReference type="Pfam" id="PF02826">
    <property type="entry name" value="2-Hacid_dh_C"/>
    <property type="match status" value="1"/>
</dbReference>
<proteinExistence type="inferred from homology"/>
<evidence type="ECO:0000259" key="5">
    <source>
        <dbReference type="Pfam" id="PF00389"/>
    </source>
</evidence>
<evidence type="ECO:0000256" key="2">
    <source>
        <dbReference type="ARBA" id="ARBA00023002"/>
    </source>
</evidence>
<dbReference type="Gene3D" id="3.40.50.720">
    <property type="entry name" value="NAD(P)-binding Rossmann-like Domain"/>
    <property type="match status" value="2"/>
</dbReference>
<dbReference type="Proteomes" id="UP001161388">
    <property type="component" value="Unassembled WGS sequence"/>
</dbReference>
<name>A0ABQ5VMV4_9RHOB</name>
<dbReference type="InterPro" id="IPR006139">
    <property type="entry name" value="D-isomer_2_OHA_DH_cat_dom"/>
</dbReference>
<reference evidence="7" key="2">
    <citation type="submission" date="2023-01" db="EMBL/GenBank/DDBJ databases">
        <title>Draft genome sequence of Sulfitobacter pacificus strain NBRC 109915.</title>
        <authorList>
            <person name="Sun Q."/>
            <person name="Mori K."/>
        </authorList>
    </citation>
    <scope>NUCLEOTIDE SEQUENCE</scope>
    <source>
        <strain evidence="7">NBRC 109915</strain>
    </source>
</reference>
<dbReference type="InterPro" id="IPR029753">
    <property type="entry name" value="D-isomer_DH_CS"/>
</dbReference>
<keyword evidence="2 4" id="KW-0560">Oxidoreductase</keyword>
<dbReference type="RefSeq" id="WP_284374864.1">
    <property type="nucleotide sequence ID" value="NZ_BSNL01000001.1"/>
</dbReference>
<evidence type="ECO:0000259" key="6">
    <source>
        <dbReference type="Pfam" id="PF02826"/>
    </source>
</evidence>
<evidence type="ECO:0000313" key="8">
    <source>
        <dbReference type="Proteomes" id="UP001161388"/>
    </source>
</evidence>
<dbReference type="CDD" id="cd12162">
    <property type="entry name" value="2-Hacid_dh_4"/>
    <property type="match status" value="1"/>
</dbReference>